<dbReference type="PROSITE" id="PS51123">
    <property type="entry name" value="OMPA_2"/>
    <property type="match status" value="1"/>
</dbReference>
<keyword evidence="2 4" id="KW-0472">Membrane</keyword>
<evidence type="ECO:0000313" key="7">
    <source>
        <dbReference type="Proteomes" id="UP000290172"/>
    </source>
</evidence>
<dbReference type="PANTHER" id="PTHR30329:SF21">
    <property type="entry name" value="LIPOPROTEIN YIAD-RELATED"/>
    <property type="match status" value="1"/>
</dbReference>
<comment type="caution">
    <text evidence="6">The sequence shown here is derived from an EMBL/GenBank/DDBJ whole genome shotgun (WGS) entry which is preliminary data.</text>
</comment>
<dbReference type="InterPro" id="IPR036737">
    <property type="entry name" value="OmpA-like_sf"/>
</dbReference>
<evidence type="ECO:0000313" key="6">
    <source>
        <dbReference type="EMBL" id="RXJ65465.1"/>
    </source>
</evidence>
<dbReference type="Pfam" id="PF00691">
    <property type="entry name" value="OmpA"/>
    <property type="match status" value="1"/>
</dbReference>
<dbReference type="Gene3D" id="3.30.1330.60">
    <property type="entry name" value="OmpA-like domain"/>
    <property type="match status" value="1"/>
</dbReference>
<organism evidence="6 7">
    <name type="scientific">Halarcobacter ebronensis</name>
    <dbReference type="NCBI Taxonomy" id="1462615"/>
    <lineage>
        <taxon>Bacteria</taxon>
        <taxon>Pseudomonadati</taxon>
        <taxon>Campylobacterota</taxon>
        <taxon>Epsilonproteobacteria</taxon>
        <taxon>Campylobacterales</taxon>
        <taxon>Arcobacteraceae</taxon>
        <taxon>Halarcobacter</taxon>
    </lineage>
</organism>
<keyword evidence="3" id="KW-0998">Cell outer membrane</keyword>
<dbReference type="Pfam" id="PF13441">
    <property type="entry name" value="Gly-zipper_YMGG"/>
    <property type="match status" value="1"/>
</dbReference>
<dbReference type="GO" id="GO:0009279">
    <property type="term" value="C:cell outer membrane"/>
    <property type="evidence" value="ECO:0007669"/>
    <property type="project" value="UniProtKB-SubCell"/>
</dbReference>
<sequence length="238" mass="25861">MKKATVVLLTSTILFTGCAQKDPERYNNYENTQKGVGIGAFLGALIGAVASGGNHAKGAVIGGVVGGALGGTIGYSMDEQAGQIAKELDEKVDNTPQAVVNPDNDIVISNTQKYVKIMLRDKMVFDTNSSTPTQEAARKIEKISNVLTKYPDTIVQVVGFTDSRGTYEYNQKLSEQRAKSVGDIFFNNGIQNQIYSKGCSYNKPIVPNKTKEDMALNRRVEIYLYPNTESVIDACSNQ</sequence>
<evidence type="ECO:0000256" key="4">
    <source>
        <dbReference type="PROSITE-ProRule" id="PRU00473"/>
    </source>
</evidence>
<dbReference type="PROSITE" id="PS51257">
    <property type="entry name" value="PROKAR_LIPOPROTEIN"/>
    <property type="match status" value="1"/>
</dbReference>
<dbReference type="SUPFAM" id="SSF103088">
    <property type="entry name" value="OmpA-like"/>
    <property type="match status" value="1"/>
</dbReference>
<dbReference type="EMBL" id="PDKJ01000026">
    <property type="protein sequence ID" value="RXJ65465.1"/>
    <property type="molecule type" value="Genomic_DNA"/>
</dbReference>
<name>A0A4Q0Y6W3_9BACT</name>
<accession>A0A4Q0Y6W3</accession>
<dbReference type="InterPro" id="IPR027367">
    <property type="entry name" value="Gly-zipper_YMGG"/>
</dbReference>
<evidence type="ECO:0000256" key="2">
    <source>
        <dbReference type="ARBA" id="ARBA00023136"/>
    </source>
</evidence>
<evidence type="ECO:0000256" key="1">
    <source>
        <dbReference type="ARBA" id="ARBA00004442"/>
    </source>
</evidence>
<proteinExistence type="predicted"/>
<dbReference type="PANTHER" id="PTHR30329">
    <property type="entry name" value="STATOR ELEMENT OF FLAGELLAR MOTOR COMPLEX"/>
    <property type="match status" value="1"/>
</dbReference>
<dbReference type="InterPro" id="IPR006664">
    <property type="entry name" value="OMP_bac"/>
</dbReference>
<protein>
    <recommendedName>
        <fullName evidence="5">OmpA-like domain-containing protein</fullName>
    </recommendedName>
</protein>
<dbReference type="InterPro" id="IPR006665">
    <property type="entry name" value="OmpA-like"/>
</dbReference>
<dbReference type="InterPro" id="IPR050330">
    <property type="entry name" value="Bact_OuterMem_StrucFunc"/>
</dbReference>
<dbReference type="CDD" id="cd07185">
    <property type="entry name" value="OmpA_C-like"/>
    <property type="match status" value="1"/>
</dbReference>
<feature type="domain" description="OmpA-like" evidence="5">
    <location>
        <begin position="112"/>
        <end position="228"/>
    </location>
</feature>
<gene>
    <name evidence="6" type="ORF">CRV08_15135</name>
</gene>
<evidence type="ECO:0000259" key="5">
    <source>
        <dbReference type="PROSITE" id="PS51123"/>
    </source>
</evidence>
<dbReference type="Proteomes" id="UP000290172">
    <property type="component" value="Unassembled WGS sequence"/>
</dbReference>
<evidence type="ECO:0000256" key="3">
    <source>
        <dbReference type="ARBA" id="ARBA00023237"/>
    </source>
</evidence>
<dbReference type="PRINTS" id="PR01021">
    <property type="entry name" value="OMPADOMAIN"/>
</dbReference>
<reference evidence="6 7" key="1">
    <citation type="submission" date="2017-10" db="EMBL/GenBank/DDBJ databases">
        <title>Genomics of the genus Arcobacter.</title>
        <authorList>
            <person name="Perez-Cataluna A."/>
            <person name="Figueras M.J."/>
        </authorList>
    </citation>
    <scope>NUCLEOTIDE SEQUENCE [LARGE SCALE GENOMIC DNA]</scope>
    <source>
        <strain evidence="6 7">CECT 8993</strain>
    </source>
</reference>
<dbReference type="AlphaFoldDB" id="A0A4Q0Y6W3"/>
<comment type="subcellular location">
    <subcellularLocation>
        <location evidence="1">Cell outer membrane</location>
    </subcellularLocation>
</comment>